<feature type="non-terminal residue" evidence="2">
    <location>
        <position position="42"/>
    </location>
</feature>
<evidence type="ECO:0000313" key="3">
    <source>
        <dbReference type="Proteomes" id="UP000248889"/>
    </source>
</evidence>
<sequence>MTSPITLTVDPTPTTPALTLRPWPASDTPALVAAHRADALRP</sequence>
<evidence type="ECO:0000256" key="1">
    <source>
        <dbReference type="SAM" id="MobiDB-lite"/>
    </source>
</evidence>
<dbReference type="GO" id="GO:0016740">
    <property type="term" value="F:transferase activity"/>
    <property type="evidence" value="ECO:0007669"/>
    <property type="project" value="UniProtKB-KW"/>
</dbReference>
<dbReference type="Proteomes" id="UP000248889">
    <property type="component" value="Unassembled WGS sequence"/>
</dbReference>
<keyword evidence="3" id="KW-1185">Reference proteome</keyword>
<accession>A0A2X0IB32</accession>
<evidence type="ECO:0000313" key="2">
    <source>
        <dbReference type="EMBL" id="RAG80581.1"/>
    </source>
</evidence>
<protein>
    <submittedName>
        <fullName evidence="2">GNAT family N-acetyltransferase</fullName>
    </submittedName>
</protein>
<proteinExistence type="predicted"/>
<keyword evidence="2" id="KW-0808">Transferase</keyword>
<name>A0A2X0IB32_9ACTN</name>
<dbReference type="EMBL" id="QKYN01000215">
    <property type="protein sequence ID" value="RAG80581.1"/>
    <property type="molecule type" value="Genomic_DNA"/>
</dbReference>
<gene>
    <name evidence="2" type="ORF">DN069_37385</name>
</gene>
<organism evidence="2 3">
    <name type="scientific">Streptacidiphilus pinicola</name>
    <dbReference type="NCBI Taxonomy" id="2219663"/>
    <lineage>
        <taxon>Bacteria</taxon>
        <taxon>Bacillati</taxon>
        <taxon>Actinomycetota</taxon>
        <taxon>Actinomycetes</taxon>
        <taxon>Kitasatosporales</taxon>
        <taxon>Streptomycetaceae</taxon>
        <taxon>Streptacidiphilus</taxon>
    </lineage>
</organism>
<dbReference type="AlphaFoldDB" id="A0A2X0IB32"/>
<comment type="caution">
    <text evidence="2">The sequence shown here is derived from an EMBL/GenBank/DDBJ whole genome shotgun (WGS) entry which is preliminary data.</text>
</comment>
<reference evidence="2 3" key="1">
    <citation type="submission" date="2018-06" db="EMBL/GenBank/DDBJ databases">
        <title>Streptacidiphilus pinicola sp. nov., isolated from pine grove soil.</title>
        <authorList>
            <person name="Roh S.G."/>
            <person name="Park S."/>
            <person name="Kim M.-K."/>
            <person name="Yun B.-R."/>
            <person name="Park J."/>
            <person name="Kim M.J."/>
            <person name="Kim Y.S."/>
            <person name="Kim S.B."/>
        </authorList>
    </citation>
    <scope>NUCLEOTIDE SEQUENCE [LARGE SCALE GENOMIC DNA]</scope>
    <source>
        <strain evidence="2 3">MMS16-CNU450</strain>
    </source>
</reference>
<feature type="region of interest" description="Disordered" evidence="1">
    <location>
        <begin position="1"/>
        <end position="23"/>
    </location>
</feature>